<dbReference type="InterPro" id="IPR017850">
    <property type="entry name" value="Alkaline_phosphatase_core_sf"/>
</dbReference>
<name>A0A1A6GKR0_NEOLE</name>
<evidence type="ECO:0000256" key="2">
    <source>
        <dbReference type="ARBA" id="ARBA00022837"/>
    </source>
</evidence>
<comment type="caution">
    <text evidence="4">The sequence shown here is derived from an EMBL/GenBank/DDBJ whole genome shotgun (WGS) entry which is preliminary data.</text>
</comment>
<dbReference type="Gene3D" id="3.30.1120.10">
    <property type="match status" value="1"/>
</dbReference>
<gene>
    <name evidence="4" type="ORF">A6R68_04601</name>
</gene>
<dbReference type="EMBL" id="LZPO01087176">
    <property type="protein sequence ID" value="OBS66858.1"/>
    <property type="molecule type" value="Genomic_DNA"/>
</dbReference>
<evidence type="ECO:0000256" key="1">
    <source>
        <dbReference type="ARBA" id="ARBA00022723"/>
    </source>
</evidence>
<keyword evidence="1" id="KW-0479">Metal-binding</keyword>
<dbReference type="OrthoDB" id="103349at2759"/>
<dbReference type="InterPro" id="IPR047115">
    <property type="entry name" value="ARSB"/>
</dbReference>
<dbReference type="GO" id="GO:0008484">
    <property type="term" value="F:sulfuric ester hydrolase activity"/>
    <property type="evidence" value="ECO:0007669"/>
    <property type="project" value="InterPro"/>
</dbReference>
<evidence type="ECO:0000313" key="5">
    <source>
        <dbReference type="Proteomes" id="UP000092124"/>
    </source>
</evidence>
<protein>
    <recommendedName>
        <fullName evidence="6">Sulfatase N-terminal domain-containing protein</fullName>
    </recommendedName>
</protein>
<keyword evidence="3" id="KW-0325">Glycoprotein</keyword>
<reference evidence="4 5" key="1">
    <citation type="submission" date="2016-06" db="EMBL/GenBank/DDBJ databases">
        <title>The Draft Genome Sequence and Annotation of the Desert Woodrat Neotoma lepida.</title>
        <authorList>
            <person name="Campbell M."/>
            <person name="Oakeson K.F."/>
            <person name="Yandell M."/>
            <person name="Halpert J.R."/>
            <person name="Dearing D."/>
        </authorList>
    </citation>
    <scope>NUCLEOTIDE SEQUENCE [LARGE SCALE GENOMIC DNA]</scope>
    <source>
        <strain evidence="4">417</strain>
        <tissue evidence="4">Liver</tissue>
    </source>
</reference>
<evidence type="ECO:0000313" key="4">
    <source>
        <dbReference type="EMBL" id="OBS66858.1"/>
    </source>
</evidence>
<dbReference type="PANTHER" id="PTHR10342:SF274">
    <property type="entry name" value="ARYLSULFATASE B"/>
    <property type="match status" value="1"/>
</dbReference>
<dbReference type="AlphaFoldDB" id="A0A1A6GKR0"/>
<evidence type="ECO:0000256" key="3">
    <source>
        <dbReference type="ARBA" id="ARBA00023180"/>
    </source>
</evidence>
<dbReference type="SUPFAM" id="SSF53649">
    <property type="entry name" value="Alkaline phosphatase-like"/>
    <property type="match status" value="1"/>
</dbReference>
<proteinExistence type="predicted"/>
<evidence type="ECO:0008006" key="6">
    <source>
        <dbReference type="Google" id="ProtNLM"/>
    </source>
</evidence>
<sequence length="102" mass="12195">MFDIEMWPLYKLMRGCDYWFPPPSQSNVSEIPSLDSSSKTLWLFDINQDPEERNDLSQEYPHIVQKLLSRLQYYHEHSVPSYFPPLDPRCDPKDTGVWSPWM</sequence>
<keyword evidence="5" id="KW-1185">Reference proteome</keyword>
<dbReference type="STRING" id="56216.A0A1A6GKR0"/>
<organism evidence="4 5">
    <name type="scientific">Neotoma lepida</name>
    <name type="common">Desert woodrat</name>
    <dbReference type="NCBI Taxonomy" id="56216"/>
    <lineage>
        <taxon>Eukaryota</taxon>
        <taxon>Metazoa</taxon>
        <taxon>Chordata</taxon>
        <taxon>Craniata</taxon>
        <taxon>Vertebrata</taxon>
        <taxon>Euteleostomi</taxon>
        <taxon>Mammalia</taxon>
        <taxon>Eutheria</taxon>
        <taxon>Euarchontoglires</taxon>
        <taxon>Glires</taxon>
        <taxon>Rodentia</taxon>
        <taxon>Myomorpha</taxon>
        <taxon>Muroidea</taxon>
        <taxon>Cricetidae</taxon>
        <taxon>Neotominae</taxon>
        <taxon>Neotoma</taxon>
    </lineage>
</organism>
<dbReference type="GO" id="GO:0046872">
    <property type="term" value="F:metal ion binding"/>
    <property type="evidence" value="ECO:0007669"/>
    <property type="project" value="UniProtKB-KW"/>
</dbReference>
<dbReference type="Proteomes" id="UP000092124">
    <property type="component" value="Unassembled WGS sequence"/>
</dbReference>
<accession>A0A1A6GKR0</accession>
<keyword evidence="2" id="KW-0106">Calcium</keyword>
<dbReference type="PANTHER" id="PTHR10342">
    <property type="entry name" value="ARYLSULFATASE"/>
    <property type="match status" value="1"/>
</dbReference>